<dbReference type="KEGG" id="sgm:GCM10017557_49200"/>
<protein>
    <submittedName>
        <fullName evidence="2">DNA-binding protein</fullName>
    </submittedName>
</protein>
<dbReference type="Proteomes" id="UP000516444">
    <property type="component" value="Chromosome"/>
</dbReference>
<proteinExistence type="predicted"/>
<dbReference type="RefSeq" id="WP_190852069.1">
    <property type="nucleotide sequence ID" value="NZ_AP023440.1"/>
</dbReference>
<keyword evidence="3" id="KW-1185">Reference proteome</keyword>
<reference evidence="2 3" key="1">
    <citation type="journal article" date="2014" name="Int. J. Syst. Evol. Microbiol.">
        <title>Complete genome sequence of Corynebacterium casei LMG S-19264T (=DSM 44701T), isolated from a smear-ripened cheese.</title>
        <authorList>
            <consortium name="US DOE Joint Genome Institute (JGI-PGF)"/>
            <person name="Walter F."/>
            <person name="Albersmeier A."/>
            <person name="Kalinowski J."/>
            <person name="Ruckert C."/>
        </authorList>
    </citation>
    <scope>NUCLEOTIDE SEQUENCE [LARGE SCALE GENOMIC DNA]</scope>
    <source>
        <strain evidence="2 3">JCM 4677</strain>
    </source>
</reference>
<dbReference type="EMBL" id="AP023440">
    <property type="protein sequence ID" value="BCL30061.1"/>
    <property type="molecule type" value="Genomic_DNA"/>
</dbReference>
<feature type="compositionally biased region" description="Pro residues" evidence="1">
    <location>
        <begin position="130"/>
        <end position="144"/>
    </location>
</feature>
<feature type="region of interest" description="Disordered" evidence="1">
    <location>
        <begin position="120"/>
        <end position="187"/>
    </location>
</feature>
<gene>
    <name evidence="2" type="ORF">GCM10017557_49200</name>
</gene>
<feature type="region of interest" description="Disordered" evidence="1">
    <location>
        <begin position="1"/>
        <end position="29"/>
    </location>
</feature>
<name>A0A7G1P5Y8_9ACTN</name>
<feature type="compositionally biased region" description="Pro residues" evidence="1">
    <location>
        <begin position="165"/>
        <end position="183"/>
    </location>
</feature>
<feature type="region of interest" description="Disordered" evidence="1">
    <location>
        <begin position="296"/>
        <end position="318"/>
    </location>
</feature>
<accession>A0A7G1P5Y8</accession>
<organism evidence="2 3">
    <name type="scientific">Streptomyces aurantiacus</name>
    <dbReference type="NCBI Taxonomy" id="47760"/>
    <lineage>
        <taxon>Bacteria</taxon>
        <taxon>Bacillati</taxon>
        <taxon>Actinomycetota</taxon>
        <taxon>Actinomycetes</taxon>
        <taxon>Kitasatosporales</taxon>
        <taxon>Streptomycetaceae</taxon>
        <taxon>Streptomyces</taxon>
        <taxon>Streptomyces aurantiacus group</taxon>
    </lineage>
</organism>
<dbReference type="GO" id="GO:0003677">
    <property type="term" value="F:DNA binding"/>
    <property type="evidence" value="ECO:0007669"/>
    <property type="project" value="UniProtKB-KW"/>
</dbReference>
<evidence type="ECO:0000313" key="3">
    <source>
        <dbReference type="Proteomes" id="UP000516444"/>
    </source>
</evidence>
<feature type="compositionally biased region" description="Basic and acidic residues" evidence="1">
    <location>
        <begin position="296"/>
        <end position="307"/>
    </location>
</feature>
<dbReference type="AlphaFoldDB" id="A0A7G1P5Y8"/>
<evidence type="ECO:0000313" key="2">
    <source>
        <dbReference type="EMBL" id="BCL30061.1"/>
    </source>
</evidence>
<keyword evidence="2" id="KW-0238">DNA-binding</keyword>
<evidence type="ECO:0000256" key="1">
    <source>
        <dbReference type="SAM" id="MobiDB-lite"/>
    </source>
</evidence>
<sequence>MDKRNFSAPPCAQPRIPHPDAHPRTHPRGITHINVRHTTRFTVIGNHLAQHRQLSGLAIGLGVHIQSLPTGARVDIKTLAARFPEGETRIASALRELEAHGYLARTRERLPSGRVVTHTVSYNQPGATPAEPPQPQPAASPEPTPATTANPAPDPVQPDVEASPPATPSATPPAKFPPTPPGAATPDHRTAADLLARLRHDDPRLLLPQRDVDRLAPAVTAWLDRGAAPEAVRRTLTAGLPEGPLLHPAGLLAHRLAELVPPPLPAVATATTPAAVRPVRPFPMENCDGCDRAFRSPKPDLRCRDCRSAGSDPLETAA</sequence>